<dbReference type="InterPro" id="IPR000843">
    <property type="entry name" value="HTH_LacI"/>
</dbReference>
<keyword evidence="4" id="KW-0804">Transcription</keyword>
<accession>A0A1I2F6J6</accession>
<dbReference type="InterPro" id="IPR001761">
    <property type="entry name" value="Peripla_BP/Lac1_sug-bd_dom"/>
</dbReference>
<dbReference type="RefSeq" id="WP_046232245.1">
    <property type="nucleotide sequence ID" value="NZ_FONN01000011.1"/>
</dbReference>
<organism evidence="7 8">
    <name type="scientific">Paenibacillus algorifonticola</name>
    <dbReference type="NCBI Taxonomy" id="684063"/>
    <lineage>
        <taxon>Bacteria</taxon>
        <taxon>Bacillati</taxon>
        <taxon>Bacillota</taxon>
        <taxon>Bacilli</taxon>
        <taxon>Bacillales</taxon>
        <taxon>Paenibacillaceae</taxon>
        <taxon>Paenibacillus</taxon>
    </lineage>
</organism>
<evidence type="ECO:0000259" key="6">
    <source>
        <dbReference type="PROSITE" id="PS50943"/>
    </source>
</evidence>
<dbReference type="SUPFAM" id="SSF47413">
    <property type="entry name" value="lambda repressor-like DNA-binding domains"/>
    <property type="match status" value="1"/>
</dbReference>
<keyword evidence="2" id="KW-0805">Transcription regulation</keyword>
<evidence type="ECO:0000256" key="2">
    <source>
        <dbReference type="ARBA" id="ARBA00023015"/>
    </source>
</evidence>
<dbReference type="Pfam" id="PF00356">
    <property type="entry name" value="LacI"/>
    <property type="match status" value="1"/>
</dbReference>
<dbReference type="InterPro" id="IPR028082">
    <property type="entry name" value="Peripla_BP_I"/>
</dbReference>
<dbReference type="InterPro" id="IPR010982">
    <property type="entry name" value="Lambda_DNA-bd_dom_sf"/>
</dbReference>
<dbReference type="Proteomes" id="UP000183410">
    <property type="component" value="Unassembled WGS sequence"/>
</dbReference>
<dbReference type="PANTHER" id="PTHR30146:SF148">
    <property type="entry name" value="HTH-TYPE TRANSCRIPTIONAL REPRESSOR PURR-RELATED"/>
    <property type="match status" value="1"/>
</dbReference>
<dbReference type="InterPro" id="IPR001387">
    <property type="entry name" value="Cro/C1-type_HTH"/>
</dbReference>
<dbReference type="AlphaFoldDB" id="A0A1I2F6J6"/>
<keyword evidence="1" id="KW-0678">Repressor</keyword>
<dbReference type="CDD" id="cd01392">
    <property type="entry name" value="HTH_LacI"/>
    <property type="match status" value="1"/>
</dbReference>
<evidence type="ECO:0000259" key="5">
    <source>
        <dbReference type="PROSITE" id="PS50932"/>
    </source>
</evidence>
<evidence type="ECO:0000313" key="8">
    <source>
        <dbReference type="Proteomes" id="UP000183410"/>
    </source>
</evidence>
<protein>
    <submittedName>
        <fullName evidence="7">Transcriptional regulator, LacI family</fullName>
    </submittedName>
</protein>
<evidence type="ECO:0000256" key="1">
    <source>
        <dbReference type="ARBA" id="ARBA00022491"/>
    </source>
</evidence>
<dbReference type="OrthoDB" id="9784962at2"/>
<dbReference type="PROSITE" id="PS50943">
    <property type="entry name" value="HTH_CROC1"/>
    <property type="match status" value="1"/>
</dbReference>
<feature type="domain" description="HTH cro/C1-type" evidence="6">
    <location>
        <begin position="3"/>
        <end position="46"/>
    </location>
</feature>
<dbReference type="GO" id="GO:0000976">
    <property type="term" value="F:transcription cis-regulatory region binding"/>
    <property type="evidence" value="ECO:0007669"/>
    <property type="project" value="TreeGrafter"/>
</dbReference>
<dbReference type="Gene3D" id="3.40.50.2300">
    <property type="match status" value="2"/>
</dbReference>
<dbReference type="GO" id="GO:0003700">
    <property type="term" value="F:DNA-binding transcription factor activity"/>
    <property type="evidence" value="ECO:0007669"/>
    <property type="project" value="TreeGrafter"/>
</dbReference>
<evidence type="ECO:0000313" key="7">
    <source>
        <dbReference type="EMBL" id="SFF00161.1"/>
    </source>
</evidence>
<gene>
    <name evidence="7" type="ORF">SAMN04487969_11128</name>
</gene>
<dbReference type="SUPFAM" id="SSF53822">
    <property type="entry name" value="Periplasmic binding protein-like I"/>
    <property type="match status" value="1"/>
</dbReference>
<keyword evidence="3" id="KW-0238">DNA-binding</keyword>
<name>A0A1I2F6J6_9BACL</name>
<keyword evidence="8" id="KW-1185">Reference proteome</keyword>
<dbReference type="SMART" id="SM00354">
    <property type="entry name" value="HTH_LACI"/>
    <property type="match status" value="1"/>
</dbReference>
<dbReference type="CDD" id="cd06267">
    <property type="entry name" value="PBP1_LacI_sugar_binding-like"/>
    <property type="match status" value="1"/>
</dbReference>
<feature type="domain" description="HTH lacI-type" evidence="5">
    <location>
        <begin position="2"/>
        <end position="56"/>
    </location>
</feature>
<dbReference type="PANTHER" id="PTHR30146">
    <property type="entry name" value="LACI-RELATED TRANSCRIPTIONAL REPRESSOR"/>
    <property type="match status" value="1"/>
</dbReference>
<dbReference type="Pfam" id="PF00532">
    <property type="entry name" value="Peripla_BP_1"/>
    <property type="match status" value="1"/>
</dbReference>
<dbReference type="EMBL" id="FONN01000011">
    <property type="protein sequence ID" value="SFF00161.1"/>
    <property type="molecule type" value="Genomic_DNA"/>
</dbReference>
<dbReference type="PROSITE" id="PS50932">
    <property type="entry name" value="HTH_LACI_2"/>
    <property type="match status" value="1"/>
</dbReference>
<reference evidence="8" key="1">
    <citation type="submission" date="2016-10" db="EMBL/GenBank/DDBJ databases">
        <authorList>
            <person name="Varghese N."/>
            <person name="Submissions S."/>
        </authorList>
    </citation>
    <scope>NUCLEOTIDE SEQUENCE [LARGE SCALE GENOMIC DNA]</scope>
    <source>
        <strain evidence="8">CGMCC 1.10223</strain>
    </source>
</reference>
<sequence>MVTIKDIAKKANVAISTVSYVLNGTKNVKPETKERIMNAIKELNYHPSMAARSLKSRKTLTIGIVVPDISNAFFTEIIRGIEDLFNEHAYSVILCNTDEDQAKELRYLNTLFEKDIDGLIFLGTGKNRDVFNNRKDFPVVVVDRKVVDKKAGESFSSVMIDNVHGGFEATNYLLSQNRSEVMLVIGDLSIQNSRDRLEGYKKALALHGVAYDESLVYECKVSHEAGYVFMDKLLEKPFAYRSIFAANDLLALGIMKALFQKGYRIPEDVAIVGYDNIPTSYLVVPALTTINQPKYQMGKKAGELLLKKINAESHLVEHIVLKPELVIREST</sequence>
<dbReference type="Gene3D" id="1.10.260.40">
    <property type="entry name" value="lambda repressor-like DNA-binding domains"/>
    <property type="match status" value="1"/>
</dbReference>
<proteinExistence type="predicted"/>
<evidence type="ECO:0000256" key="4">
    <source>
        <dbReference type="ARBA" id="ARBA00023163"/>
    </source>
</evidence>
<evidence type="ECO:0000256" key="3">
    <source>
        <dbReference type="ARBA" id="ARBA00023125"/>
    </source>
</evidence>